<dbReference type="AlphaFoldDB" id="A0A7C3SRD5"/>
<gene>
    <name evidence="1" type="ORF">ENV35_04280</name>
</gene>
<evidence type="ECO:0000313" key="1">
    <source>
        <dbReference type="EMBL" id="HGB31075.1"/>
    </source>
</evidence>
<dbReference type="SUPFAM" id="SSF55874">
    <property type="entry name" value="ATPase domain of HSP90 chaperone/DNA topoisomerase II/histidine kinase"/>
    <property type="match status" value="1"/>
</dbReference>
<dbReference type="Gene3D" id="3.30.565.10">
    <property type="entry name" value="Histidine kinase-like ATPase, C-terminal domain"/>
    <property type="match status" value="1"/>
</dbReference>
<accession>A0A7C3SRD5</accession>
<protein>
    <recommendedName>
        <fullName evidence="2">ATP-binding protein</fullName>
    </recommendedName>
</protein>
<reference evidence="1" key="1">
    <citation type="journal article" date="2020" name="mSystems">
        <title>Genome- and Community-Level Interaction Insights into Carbon Utilization and Element Cycling Functions of Hydrothermarchaeota in Hydrothermal Sediment.</title>
        <authorList>
            <person name="Zhou Z."/>
            <person name="Liu Y."/>
            <person name="Xu W."/>
            <person name="Pan J."/>
            <person name="Luo Z.H."/>
            <person name="Li M."/>
        </authorList>
    </citation>
    <scope>NUCLEOTIDE SEQUENCE [LARGE SCALE GENOMIC DNA]</scope>
    <source>
        <strain evidence="1">SpSt-751</strain>
    </source>
</reference>
<dbReference type="InterPro" id="IPR036890">
    <property type="entry name" value="HATPase_C_sf"/>
</dbReference>
<comment type="caution">
    <text evidence="1">The sequence shown here is derived from an EMBL/GenBank/DDBJ whole genome shotgun (WGS) entry which is preliminary data.</text>
</comment>
<organism evidence="1">
    <name type="scientific">Dictyoglomus turgidum</name>
    <dbReference type="NCBI Taxonomy" id="513050"/>
    <lineage>
        <taxon>Bacteria</taxon>
        <taxon>Pseudomonadati</taxon>
        <taxon>Dictyoglomota</taxon>
        <taxon>Dictyoglomia</taxon>
        <taxon>Dictyoglomales</taxon>
        <taxon>Dictyoglomaceae</taxon>
        <taxon>Dictyoglomus</taxon>
    </lineage>
</organism>
<dbReference type="EMBL" id="DTGA01000097">
    <property type="protein sequence ID" value="HGB31075.1"/>
    <property type="molecule type" value="Genomic_DNA"/>
</dbReference>
<sequence>MINTEKLFAQLKYFFKDPNKVIDELLQNARRAGATEVHLDIKDHKIIYKDNGKGMKDPEALVTLASSEWDQDIMDEENPAGWGLFFLYAIAEDVKIKSRFGSLSFNCQNFLTREAYRNAVLENIRPDSCDGMMIEAEIMDEPYKEIRYFEFNYDYLNKGSLYPFRIIYNGKEVEDLRKRLDALLDDHVKVDYEGNLLYVQRGWRDLEDVAVVWHGAPFVLNRYHGWSNFDLLLVDRGSPVNMVLPYRDKIKEDEKYKRLVKFANRIRKKEAVKIINTGKGDSNLAHYAVYLSNSGGREYVERCKVWPIVYKYGSLDGFNINTDEIELLDTEHTVRKIDRATIEIKEDGKKPLIFDFPADNGYVIWSTGLPLKKVNPKYDVEPSWIEEDAGPKKKVEIKILKSAPFEYGKICKAEITIDGKKVENAAIYLDLWDEKLFDCEYLCFTSEDALDAITEYVVAHCFNEEGDTWDTQEYYIRKNIKEALRKINGKPDVYEFLCELVHFVDPPYDRVTISKKDLTICKGNKRIVFDCDTSYFFEKKRKRA</sequence>
<evidence type="ECO:0008006" key="2">
    <source>
        <dbReference type="Google" id="ProtNLM"/>
    </source>
</evidence>
<name>A0A7C3SRD5_9BACT</name>
<proteinExistence type="predicted"/>